<dbReference type="Proteomes" id="UP000244060">
    <property type="component" value="Unassembled WGS sequence"/>
</dbReference>
<dbReference type="OrthoDB" id="9027184at2"/>
<gene>
    <name evidence="1" type="ORF">C8J28_11950</name>
</gene>
<keyword evidence="2" id="KW-1185">Reference proteome</keyword>
<accession>A0A2T5JUP4</accession>
<sequence>MPLPSPPLDSRTFKDLLDEARARLPRYTPEWTNFNDSDPGMALVQLHAWMTETILYELNRVPELNYLRFLDLLGIRPEPARPARTELTFTLKDPVRVGVSIPRLTRVGVEDPEVPSDLVFETDRTLAALDAAVGALVVARPAPSGGQSRDLVTRFEKGVTSWAYSFDPFGRQEGPVALHLGLRLRPGREDKAGDYSEDRFPAGPLDLFVDAVGVGDPGAGDGAGIVEGPIGTACPPPGAAGVPLDHLVWHVFTGTGDEPDPFSDPEASAGWTRLALTEDGTAALSGSGHLVFEMPAAVTPLDPMKLSAGFWSSFGAVRPPRDRGDLVEQLREGPLEILEGLADHWTKMGATEAELDEVAACGEDPGAVADLIEDAGPGGFALDPSRLTLADWIKVNEGYRAALPRNDRGYLPLYWLRALLRPPGEAAPPVALRGFHLNTVPATQAATRLDDRLGRSNGRPAQEFRLPKGPVLIDPATGAPDLDLEIAEQGQAPGWQRVEDFHLSGLESPHYLLDPATGTIRLGDGRRGRIPVAGAAVTAVRYRVGGGRAGNAGAGLVTKLKGGLRDVKGVTNLRAAHDGSDAEPLDEVKLRAPHDLRMRDRAVSAADFADLAMRTPGVALHSAHALPRRAVGAAGLVEKDGAVTLVVVPRLAQAMPQPSEDQKRAICRWLEPRRLITTELHITGPDYVRVARLSARLTVARDRDLAQVTEAVAASLVAFFSPFTGGEAGTGWPFGADIALGDLYARMLGVAGVRRASHLAIALEGQPAPSGDIVAVPEGHLPSLGRDAVDLVAAHD</sequence>
<proteinExistence type="predicted"/>
<dbReference type="AlphaFoldDB" id="A0A2T5JUP4"/>
<evidence type="ECO:0000313" key="2">
    <source>
        <dbReference type="Proteomes" id="UP000244060"/>
    </source>
</evidence>
<comment type="caution">
    <text evidence="1">The sequence shown here is derived from an EMBL/GenBank/DDBJ whole genome shotgun (WGS) entry which is preliminary data.</text>
</comment>
<dbReference type="EMBL" id="QAOT01000019">
    <property type="protein sequence ID" value="PTR13885.1"/>
    <property type="molecule type" value="Genomic_DNA"/>
</dbReference>
<dbReference type="InterPro" id="IPR011749">
    <property type="entry name" value="CHP02243"/>
</dbReference>
<protein>
    <submittedName>
        <fullName evidence="1">Putative phage baseplate assembly protein</fullName>
    </submittedName>
</protein>
<evidence type="ECO:0000313" key="1">
    <source>
        <dbReference type="EMBL" id="PTR13885.1"/>
    </source>
</evidence>
<reference evidence="1 2" key="1">
    <citation type="submission" date="2018-04" db="EMBL/GenBank/DDBJ databases">
        <title>Genomic Encyclopedia of Type Strains, Phase III (KMG-III): the genomes of soil and plant-associated and newly described type strains.</title>
        <authorList>
            <person name="Whitman W."/>
        </authorList>
    </citation>
    <scope>NUCLEOTIDE SEQUENCE [LARGE SCALE GENOMIC DNA]</scope>
    <source>
        <strain evidence="1 2">KA25</strain>
    </source>
</reference>
<name>A0A2T5JUP4_9RHOB</name>
<organism evidence="1 2">
    <name type="scientific">Cereibacter azotoformans</name>
    <dbReference type="NCBI Taxonomy" id="43057"/>
    <lineage>
        <taxon>Bacteria</taxon>
        <taxon>Pseudomonadati</taxon>
        <taxon>Pseudomonadota</taxon>
        <taxon>Alphaproteobacteria</taxon>
        <taxon>Rhodobacterales</taxon>
        <taxon>Paracoccaceae</taxon>
        <taxon>Cereibacter</taxon>
    </lineage>
</organism>
<dbReference type="NCBIfam" id="TIGR02243">
    <property type="entry name" value="putative baseplate assembly protein"/>
    <property type="match status" value="1"/>
</dbReference>
<dbReference type="RefSeq" id="WP_108222102.1">
    <property type="nucleotide sequence ID" value="NZ_CP090024.1"/>
</dbReference>